<dbReference type="AlphaFoldDB" id="D2PSA9"/>
<evidence type="ECO:0000259" key="1">
    <source>
        <dbReference type="Pfam" id="PF02698"/>
    </source>
</evidence>
<gene>
    <name evidence="2" type="ordered locus">Kfla_2151</name>
</gene>
<dbReference type="RefSeq" id="WP_012919789.1">
    <property type="nucleotide sequence ID" value="NC_013729.1"/>
</dbReference>
<dbReference type="InterPro" id="IPR014729">
    <property type="entry name" value="Rossmann-like_a/b/a_fold"/>
</dbReference>
<feature type="domain" description="DUF218" evidence="1">
    <location>
        <begin position="30"/>
        <end position="158"/>
    </location>
</feature>
<dbReference type="Pfam" id="PF02698">
    <property type="entry name" value="DUF218"/>
    <property type="match status" value="1"/>
</dbReference>
<dbReference type="STRING" id="479435.Kfla_2151"/>
<evidence type="ECO:0000313" key="3">
    <source>
        <dbReference type="Proteomes" id="UP000007967"/>
    </source>
</evidence>
<dbReference type="GO" id="GO:0005886">
    <property type="term" value="C:plasma membrane"/>
    <property type="evidence" value="ECO:0007669"/>
    <property type="project" value="TreeGrafter"/>
</dbReference>
<dbReference type="CDD" id="cd06259">
    <property type="entry name" value="YdcF-like"/>
    <property type="match status" value="1"/>
</dbReference>
<dbReference type="HOGENOM" id="CLU_084257_0_0_11"/>
<dbReference type="PANTHER" id="PTHR30336">
    <property type="entry name" value="INNER MEMBRANE PROTEIN, PROBABLE PERMEASE"/>
    <property type="match status" value="1"/>
</dbReference>
<dbReference type="PANTHER" id="PTHR30336:SF20">
    <property type="entry name" value="DUF218 DOMAIN-CONTAINING PROTEIN"/>
    <property type="match status" value="1"/>
</dbReference>
<protein>
    <recommendedName>
        <fullName evidence="1">DUF218 domain-containing protein</fullName>
    </recommendedName>
</protein>
<dbReference type="InterPro" id="IPR051599">
    <property type="entry name" value="Cell_Envelope_Assoc"/>
</dbReference>
<name>D2PSA9_KRIFD</name>
<dbReference type="InterPro" id="IPR003848">
    <property type="entry name" value="DUF218"/>
</dbReference>
<keyword evidence="3" id="KW-1185">Reference proteome</keyword>
<dbReference type="KEGG" id="kfl:Kfla_2151"/>
<dbReference type="EMBL" id="CP001736">
    <property type="protein sequence ID" value="ADB31233.1"/>
    <property type="molecule type" value="Genomic_DNA"/>
</dbReference>
<dbReference type="Gene3D" id="3.40.50.620">
    <property type="entry name" value="HUPs"/>
    <property type="match status" value="1"/>
</dbReference>
<dbReference type="Gene3D" id="1.10.3620.10">
    <property type="entry name" value="YdcF like domain"/>
    <property type="match status" value="1"/>
</dbReference>
<proteinExistence type="predicted"/>
<reference evidence="3" key="1">
    <citation type="submission" date="2009-09" db="EMBL/GenBank/DDBJ databases">
        <title>The complete genome of Kribbella flavida DSM 17836.</title>
        <authorList>
            <consortium name="US DOE Joint Genome Institute (JGI-PGF)"/>
            <person name="Lucas S."/>
            <person name="Copeland A."/>
            <person name="Lapidus A."/>
            <person name="Glavina del Rio T."/>
            <person name="Dalin E."/>
            <person name="Tice H."/>
            <person name="Bruce D."/>
            <person name="Goodwin L."/>
            <person name="Pitluck S."/>
            <person name="Kyrpides N."/>
            <person name="Mavromatis K."/>
            <person name="Ivanova N."/>
            <person name="Saunders E."/>
            <person name="Brettin T."/>
            <person name="Detter J.C."/>
            <person name="Han C."/>
            <person name="Larimer F."/>
            <person name="Land M."/>
            <person name="Hauser L."/>
            <person name="Markowitz V."/>
            <person name="Cheng J.-F."/>
            <person name="Hugenholtz P."/>
            <person name="Woyke T."/>
            <person name="Wu D."/>
            <person name="Pukall R."/>
            <person name="Klenk H.-P."/>
            <person name="Eisen J.A."/>
        </authorList>
    </citation>
    <scope>NUCLEOTIDE SEQUENCE [LARGE SCALE GENOMIC DNA]</scope>
    <source>
        <strain evidence="3">DSM 17836 / JCM 10339 / NBRC 14399</strain>
    </source>
</reference>
<dbReference type="eggNOG" id="COG1434">
    <property type="taxonomic scope" value="Bacteria"/>
</dbReference>
<evidence type="ECO:0000313" key="2">
    <source>
        <dbReference type="EMBL" id="ADB31233.1"/>
    </source>
</evidence>
<accession>D2PSA9</accession>
<sequence>MPLDEALQVMSRYLARRDVAELAGPADLLVLMGSAVVESVEVVAQAYHRGAAARILVSGGLGHSTHHLVHAVERRGLPIPAGHRPESHIFRDLLHRYGVDPAAVTVEDDSTNCGENAAFTRRLLDHDSTAYRLVLVQDPTMQRRTHAAFERSFRDRPGTALTSFAPLIPWIGDDAVGAGPGGPPIWARERFVSLLLGEIRRLRDDIDGYGPRGRNFIDHVEVPPEVLAAFDEAAAAHPTLVRPSGG</sequence>
<organism evidence="2 3">
    <name type="scientific">Kribbella flavida (strain DSM 17836 / JCM 10339 / NBRC 14399)</name>
    <dbReference type="NCBI Taxonomy" id="479435"/>
    <lineage>
        <taxon>Bacteria</taxon>
        <taxon>Bacillati</taxon>
        <taxon>Actinomycetota</taxon>
        <taxon>Actinomycetes</taxon>
        <taxon>Propionibacteriales</taxon>
        <taxon>Kribbellaceae</taxon>
        <taxon>Kribbella</taxon>
    </lineage>
</organism>
<dbReference type="Proteomes" id="UP000007967">
    <property type="component" value="Chromosome"/>
</dbReference>
<reference evidence="2 3" key="2">
    <citation type="journal article" date="2010" name="Stand. Genomic Sci.">
        <title>Complete genome sequence of Kribbella flavida type strain (IFO 14399).</title>
        <authorList>
            <person name="Pukall R."/>
            <person name="Lapidus A."/>
            <person name="Glavina Del Rio T."/>
            <person name="Copeland A."/>
            <person name="Tice H."/>
            <person name="Cheng J.-F."/>
            <person name="Lucas S."/>
            <person name="Chen F."/>
            <person name="Nolan M."/>
            <person name="LaButti K."/>
            <person name="Pati A."/>
            <person name="Ivanova N."/>
            <person name="Mavrommatis K."/>
            <person name="Mikhailova N."/>
            <person name="Pitluck S."/>
            <person name="Bruce D."/>
            <person name="Goodwin L."/>
            <person name="Land M."/>
            <person name="Hauser L."/>
            <person name="Chang Y.-J."/>
            <person name="Jeffries C.D."/>
            <person name="Chen A."/>
            <person name="Palaniappan K."/>
            <person name="Chain P."/>
            <person name="Rohde M."/>
            <person name="Goeker M."/>
            <person name="Bristow J."/>
            <person name="Eisen J.A."/>
            <person name="Markowitz V."/>
            <person name="Hugenholtz P."/>
            <person name="Kyrpides N.C."/>
            <person name="Klenk H.-P."/>
            <person name="Brettin T."/>
        </authorList>
    </citation>
    <scope>NUCLEOTIDE SEQUENCE [LARGE SCALE GENOMIC DNA]</scope>
    <source>
        <strain evidence="3">DSM 17836 / JCM 10339 / NBRC 14399</strain>
    </source>
</reference>